<sequence>METLRGTRGIGGTGSSHNPAVEEIVPSSGWTEDADGHYLLMDLPGFKKEKVKLQVDSSGHIKVSGERLVNEGKYIHFEQRFRLPENSDADNVAGKFDGEILYVTVPKQVVEEKRDSEVVKENVSGRAPENEHEKPTSDQNFNRDGHQQGNVQGSHSAEKKEHKGNPPISFSAETIKKWENESTVNLGNLLKMLKRNKGIVITALLAFSLGVLVSRKLDSAGH</sequence>
<feature type="region of interest" description="Disordered" evidence="4">
    <location>
        <begin position="1"/>
        <end position="21"/>
    </location>
</feature>
<feature type="domain" description="SHSP" evidence="5">
    <location>
        <begin position="19"/>
        <end position="122"/>
    </location>
</feature>
<dbReference type="Gene3D" id="2.60.40.790">
    <property type="match status" value="1"/>
</dbReference>
<dbReference type="Pfam" id="PF00011">
    <property type="entry name" value="HSP20"/>
    <property type="match status" value="1"/>
</dbReference>
<evidence type="ECO:0000256" key="3">
    <source>
        <dbReference type="RuleBase" id="RU003616"/>
    </source>
</evidence>
<reference evidence="6 7" key="1">
    <citation type="journal article" date="2019" name="Plant Biotechnol. J.">
        <title>The red bayberry genome and genetic basis of sex determination.</title>
        <authorList>
            <person name="Jia H.M."/>
            <person name="Jia H.J."/>
            <person name="Cai Q.L."/>
            <person name="Wang Y."/>
            <person name="Zhao H.B."/>
            <person name="Yang W.F."/>
            <person name="Wang G.Y."/>
            <person name="Li Y.H."/>
            <person name="Zhan D.L."/>
            <person name="Shen Y.T."/>
            <person name="Niu Q.F."/>
            <person name="Chang L."/>
            <person name="Qiu J."/>
            <person name="Zhao L."/>
            <person name="Xie H.B."/>
            <person name="Fu W.Y."/>
            <person name="Jin J."/>
            <person name="Li X.W."/>
            <person name="Jiao Y."/>
            <person name="Zhou C.C."/>
            <person name="Tu T."/>
            <person name="Chai C.Y."/>
            <person name="Gao J.L."/>
            <person name="Fan L.J."/>
            <person name="van de Weg E."/>
            <person name="Wang J.Y."/>
            <person name="Gao Z.S."/>
        </authorList>
    </citation>
    <scope>NUCLEOTIDE SEQUENCE [LARGE SCALE GENOMIC DNA]</scope>
    <source>
        <tissue evidence="6">Leaves</tissue>
    </source>
</reference>
<dbReference type="PROSITE" id="PS01031">
    <property type="entry name" value="SHSP"/>
    <property type="match status" value="1"/>
</dbReference>
<dbReference type="InterPro" id="IPR002068">
    <property type="entry name" value="A-crystallin/Hsp20_dom"/>
</dbReference>
<dbReference type="OrthoDB" id="1431247at2759"/>
<gene>
    <name evidence="6" type="ORF">CJ030_MR4G028379</name>
</gene>
<feature type="compositionally biased region" description="Basic and acidic residues" evidence="4">
    <location>
        <begin position="128"/>
        <end position="146"/>
    </location>
</feature>
<dbReference type="InterPro" id="IPR008978">
    <property type="entry name" value="HSP20-like_chaperone"/>
</dbReference>
<dbReference type="EMBL" id="RXIC02000022">
    <property type="protein sequence ID" value="KAB1216669.1"/>
    <property type="molecule type" value="Genomic_DNA"/>
</dbReference>
<dbReference type="InterPro" id="IPR031107">
    <property type="entry name" value="Small_HSP"/>
</dbReference>
<evidence type="ECO:0000256" key="1">
    <source>
        <dbReference type="ARBA" id="ARBA00023016"/>
    </source>
</evidence>
<accession>A0A6A1VUQ5</accession>
<feature type="region of interest" description="Disordered" evidence="4">
    <location>
        <begin position="113"/>
        <end position="174"/>
    </location>
</feature>
<protein>
    <submittedName>
        <fullName evidence="6">17.8 kDa class I heat shock protein</fullName>
    </submittedName>
</protein>
<evidence type="ECO:0000313" key="7">
    <source>
        <dbReference type="Proteomes" id="UP000516437"/>
    </source>
</evidence>
<evidence type="ECO:0000313" key="6">
    <source>
        <dbReference type="EMBL" id="KAB1216669.1"/>
    </source>
</evidence>
<comment type="caution">
    <text evidence="6">The sequence shown here is derived from an EMBL/GenBank/DDBJ whole genome shotgun (WGS) entry which is preliminary data.</text>
</comment>
<dbReference type="SUPFAM" id="SSF49764">
    <property type="entry name" value="HSP20-like chaperones"/>
    <property type="match status" value="1"/>
</dbReference>
<dbReference type="AlphaFoldDB" id="A0A6A1VUQ5"/>
<keyword evidence="7" id="KW-1185">Reference proteome</keyword>
<keyword evidence="1 6" id="KW-0346">Stress response</keyword>
<comment type="similarity">
    <text evidence="2 3">Belongs to the small heat shock protein (HSP20) family.</text>
</comment>
<evidence type="ECO:0000259" key="5">
    <source>
        <dbReference type="PROSITE" id="PS01031"/>
    </source>
</evidence>
<evidence type="ECO:0000256" key="4">
    <source>
        <dbReference type="SAM" id="MobiDB-lite"/>
    </source>
</evidence>
<proteinExistence type="inferred from homology"/>
<dbReference type="PANTHER" id="PTHR11527">
    <property type="entry name" value="HEAT-SHOCK PROTEIN 20 FAMILY MEMBER"/>
    <property type="match status" value="1"/>
</dbReference>
<evidence type="ECO:0000256" key="2">
    <source>
        <dbReference type="PROSITE-ProRule" id="PRU00285"/>
    </source>
</evidence>
<organism evidence="6 7">
    <name type="scientific">Morella rubra</name>
    <name type="common">Chinese bayberry</name>
    <dbReference type="NCBI Taxonomy" id="262757"/>
    <lineage>
        <taxon>Eukaryota</taxon>
        <taxon>Viridiplantae</taxon>
        <taxon>Streptophyta</taxon>
        <taxon>Embryophyta</taxon>
        <taxon>Tracheophyta</taxon>
        <taxon>Spermatophyta</taxon>
        <taxon>Magnoliopsida</taxon>
        <taxon>eudicotyledons</taxon>
        <taxon>Gunneridae</taxon>
        <taxon>Pentapetalae</taxon>
        <taxon>rosids</taxon>
        <taxon>fabids</taxon>
        <taxon>Fagales</taxon>
        <taxon>Myricaceae</taxon>
        <taxon>Morella</taxon>
    </lineage>
</organism>
<name>A0A6A1VUQ5_9ROSI</name>
<dbReference type="Proteomes" id="UP000516437">
    <property type="component" value="Chromosome 4"/>
</dbReference>